<name>A0A4C1UCV2_EUMVA</name>
<gene>
    <name evidence="1" type="ORF">EVAR_10416_1</name>
</gene>
<dbReference type="Proteomes" id="UP000299102">
    <property type="component" value="Unassembled WGS sequence"/>
</dbReference>
<keyword evidence="2" id="KW-1185">Reference proteome</keyword>
<protein>
    <submittedName>
        <fullName evidence="1">Uncharacterized protein</fullName>
    </submittedName>
</protein>
<accession>A0A4C1UCV2</accession>
<comment type="caution">
    <text evidence="1">The sequence shown here is derived from an EMBL/GenBank/DDBJ whole genome shotgun (WGS) entry which is preliminary data.</text>
</comment>
<dbReference type="EMBL" id="BGZK01000158">
    <property type="protein sequence ID" value="GBP24189.1"/>
    <property type="molecule type" value="Genomic_DNA"/>
</dbReference>
<proteinExistence type="predicted"/>
<reference evidence="1 2" key="1">
    <citation type="journal article" date="2019" name="Commun. Biol.">
        <title>The bagworm genome reveals a unique fibroin gene that provides high tensile strength.</title>
        <authorList>
            <person name="Kono N."/>
            <person name="Nakamura H."/>
            <person name="Ohtoshi R."/>
            <person name="Tomita M."/>
            <person name="Numata K."/>
            <person name="Arakawa K."/>
        </authorList>
    </citation>
    <scope>NUCLEOTIDE SEQUENCE [LARGE SCALE GENOMIC DNA]</scope>
</reference>
<evidence type="ECO:0000313" key="2">
    <source>
        <dbReference type="Proteomes" id="UP000299102"/>
    </source>
</evidence>
<sequence length="106" mass="12266">MCAITVSKNCTPYRKLHYHQPNRKSKLLTRPAEIEIDNETKVGFGCEIKSYIKSVTGIGTSSAEIRIKSDRERNQTTNLNRFEIRSRTAIGIESKTNRHREQDRDQ</sequence>
<organism evidence="1 2">
    <name type="scientific">Eumeta variegata</name>
    <name type="common">Bagworm moth</name>
    <name type="synonym">Eumeta japonica</name>
    <dbReference type="NCBI Taxonomy" id="151549"/>
    <lineage>
        <taxon>Eukaryota</taxon>
        <taxon>Metazoa</taxon>
        <taxon>Ecdysozoa</taxon>
        <taxon>Arthropoda</taxon>
        <taxon>Hexapoda</taxon>
        <taxon>Insecta</taxon>
        <taxon>Pterygota</taxon>
        <taxon>Neoptera</taxon>
        <taxon>Endopterygota</taxon>
        <taxon>Lepidoptera</taxon>
        <taxon>Glossata</taxon>
        <taxon>Ditrysia</taxon>
        <taxon>Tineoidea</taxon>
        <taxon>Psychidae</taxon>
        <taxon>Oiketicinae</taxon>
        <taxon>Eumeta</taxon>
    </lineage>
</organism>
<evidence type="ECO:0000313" key="1">
    <source>
        <dbReference type="EMBL" id="GBP24189.1"/>
    </source>
</evidence>
<dbReference type="AlphaFoldDB" id="A0A4C1UCV2"/>